<evidence type="ECO:0000259" key="2">
    <source>
        <dbReference type="Pfam" id="PF04984"/>
    </source>
</evidence>
<dbReference type="Pfam" id="PF04984">
    <property type="entry name" value="Phage_sheath_1"/>
    <property type="match status" value="1"/>
</dbReference>
<sequence>MIVPGVYVQEQQYSLNPLKIDSRCLCGIAGVAESGPINKPVLISGFDEYLKVFGGFDTAGILPCSVYSFFKNGGKECVVVRIADEQTASCASYTVKNSKGQFTLTAKTPGKWGNYITVSVWKESAESFSITLNFKNKSESFIHLEYEKNSPRYFESYINAHSSLCKATVNGSFGHIEPVLMTPFSGGREGLSALTAKHFIGNYSGLDKYAGIGCFESRNDISLIAVPDVCILQNKIDILAVQNAMLNQAERFPGRFAILDIPKDLDTVEAANWAGKLSSPCAAAYYPFVYMIDPLDAMGIATVCVPPSGAVCGNIAATDSEKGIFHAPANRILEGAVSLSCKTTTGEQEILYDAKINVLKYFPGRGVKIWGAKTLSSDTEWKYINVRRTFSKVCASLREGTQWAVFETNDKKLWKRLVRQVSGFLLDLWRKGFFAGSTPEQGFYVRCDEELNPPENVDKGILTCEVGIAIVQPVEFFKITLTAEKDGASVYLQTE</sequence>
<evidence type="ECO:0000313" key="5">
    <source>
        <dbReference type="Proteomes" id="UP000823914"/>
    </source>
</evidence>
<dbReference type="InterPro" id="IPR052042">
    <property type="entry name" value="Tail_sheath_structural"/>
</dbReference>
<evidence type="ECO:0000256" key="1">
    <source>
        <dbReference type="ARBA" id="ARBA00008005"/>
    </source>
</evidence>
<dbReference type="PANTHER" id="PTHR35861:SF1">
    <property type="entry name" value="PHAGE TAIL SHEATH PROTEIN"/>
    <property type="match status" value="1"/>
</dbReference>
<dbReference type="EMBL" id="JAHLFV010000004">
    <property type="protein sequence ID" value="MBU3848972.1"/>
    <property type="molecule type" value="Genomic_DNA"/>
</dbReference>
<feature type="domain" description="Tail sheath protein C-terminal" evidence="3">
    <location>
        <begin position="376"/>
        <end position="482"/>
    </location>
</feature>
<reference evidence="4" key="1">
    <citation type="journal article" date="2021" name="PeerJ">
        <title>Extensive microbial diversity within the chicken gut microbiome revealed by metagenomics and culture.</title>
        <authorList>
            <person name="Gilroy R."/>
            <person name="Ravi A."/>
            <person name="Getino M."/>
            <person name="Pursley I."/>
            <person name="Horton D.L."/>
            <person name="Alikhan N.F."/>
            <person name="Baker D."/>
            <person name="Gharbi K."/>
            <person name="Hall N."/>
            <person name="Watson M."/>
            <person name="Adriaenssens E.M."/>
            <person name="Foster-Nyarko E."/>
            <person name="Jarju S."/>
            <person name="Secka A."/>
            <person name="Antonio M."/>
            <person name="Oren A."/>
            <person name="Chaudhuri R.R."/>
            <person name="La Ragione R."/>
            <person name="Hildebrand F."/>
            <person name="Pallen M.J."/>
        </authorList>
    </citation>
    <scope>NUCLEOTIDE SEQUENCE</scope>
    <source>
        <strain evidence="4">Gambia15-2214</strain>
    </source>
</reference>
<dbReference type="PANTHER" id="PTHR35861">
    <property type="match status" value="1"/>
</dbReference>
<accession>A0A9E2NXY5</accession>
<dbReference type="Pfam" id="PF17482">
    <property type="entry name" value="Phage_sheath_1C"/>
    <property type="match status" value="1"/>
</dbReference>
<evidence type="ECO:0000313" key="4">
    <source>
        <dbReference type="EMBL" id="MBU3848972.1"/>
    </source>
</evidence>
<comment type="similarity">
    <text evidence="1">Belongs to the myoviridae tail sheath protein family.</text>
</comment>
<proteinExistence type="inferred from homology"/>
<feature type="domain" description="Tail sheath protein subtilisin-like" evidence="2">
    <location>
        <begin position="234"/>
        <end position="375"/>
    </location>
</feature>
<protein>
    <submittedName>
        <fullName evidence="4">Phage tail sheath subtilisin-like domain-containing protein</fullName>
    </submittedName>
</protein>
<gene>
    <name evidence="4" type="ORF">IAA16_00225</name>
</gene>
<organism evidence="4 5">
    <name type="scientific">Candidatus Treponema excrementipullorum</name>
    <dbReference type="NCBI Taxonomy" id="2838768"/>
    <lineage>
        <taxon>Bacteria</taxon>
        <taxon>Pseudomonadati</taxon>
        <taxon>Spirochaetota</taxon>
        <taxon>Spirochaetia</taxon>
        <taxon>Spirochaetales</taxon>
        <taxon>Treponemataceae</taxon>
        <taxon>Treponema</taxon>
    </lineage>
</organism>
<evidence type="ECO:0000259" key="3">
    <source>
        <dbReference type="Pfam" id="PF17482"/>
    </source>
</evidence>
<comment type="caution">
    <text evidence="4">The sequence shown here is derived from an EMBL/GenBank/DDBJ whole genome shotgun (WGS) entry which is preliminary data.</text>
</comment>
<dbReference type="InterPro" id="IPR035089">
    <property type="entry name" value="Phage_sheath_subtilisin"/>
</dbReference>
<dbReference type="AlphaFoldDB" id="A0A9E2NXY5"/>
<dbReference type="InterPro" id="IPR020287">
    <property type="entry name" value="Tail_sheath_C"/>
</dbReference>
<dbReference type="Gene3D" id="3.40.50.11780">
    <property type="match status" value="2"/>
</dbReference>
<reference evidence="4" key="2">
    <citation type="submission" date="2021-04" db="EMBL/GenBank/DDBJ databases">
        <authorList>
            <person name="Gilroy R."/>
        </authorList>
    </citation>
    <scope>NUCLEOTIDE SEQUENCE</scope>
    <source>
        <strain evidence="4">Gambia15-2214</strain>
    </source>
</reference>
<dbReference type="Proteomes" id="UP000823914">
    <property type="component" value="Unassembled WGS sequence"/>
</dbReference>
<name>A0A9E2NXY5_9SPIR</name>